<dbReference type="OrthoDB" id="3943883at2759"/>
<dbReference type="PANTHER" id="PTHR33112">
    <property type="entry name" value="DOMAIN PROTEIN, PUTATIVE-RELATED"/>
    <property type="match status" value="1"/>
</dbReference>
<gene>
    <name evidence="2" type="ORF">AOQ84DRAFT_331464</name>
</gene>
<name>A0A8E2JYI9_9PEZI</name>
<dbReference type="Proteomes" id="UP000250140">
    <property type="component" value="Unassembled WGS sequence"/>
</dbReference>
<dbReference type="AlphaFoldDB" id="A0A8E2JYI9"/>
<sequence length="497" mass="56828">MAKFHFSRLRHELHSIFLNNWFLEDNQSLPTIGSASYFVEENSSSIQCHRQVKSWLEDCLENHSSCSSQDDCALPTRVVNVGLISDDDLKYQQPFLFEPSGASGRYVALSYCWGKNANTVTTTSETFQAHKQCIEMDSLPKTIQDAITITRSLRIPYIWIDALCIIQGDPSDWAREAGKMCHVYSSAVLTISASNASSSNEGIFGPQRFGAPPRPLSYCGNTVYVCQNVAREHNRFEVQMRMREPMPLNRRAWTLQEGVLSNRIVHYTSSELVWECNDRFLCECGFANMKIEMGDEISNRSIRQPELAREMKIDRKIAYQKWRDLVMVFMERQISVDDDRLAAFSGLARQFRRLLRAASGGAGSDQYIAGLWAGDLAHGMLWSVEDDWFRQSRDLEIEYRRPKSWRAPSWSWAAFEGPVEYAPLTRLESMIDVVEAEALPRTMYDEMGQVTSARLILNGTYCPGTNAMRSLCYFQHHPTSKWHLGVISLSSSLSWEY</sequence>
<dbReference type="InterPro" id="IPR010730">
    <property type="entry name" value="HET"/>
</dbReference>
<dbReference type="EMBL" id="KV748602">
    <property type="protein sequence ID" value="OCL14193.1"/>
    <property type="molecule type" value="Genomic_DNA"/>
</dbReference>
<evidence type="ECO:0000313" key="2">
    <source>
        <dbReference type="EMBL" id="OCL14193.1"/>
    </source>
</evidence>
<reference evidence="2 3" key="1">
    <citation type="journal article" date="2016" name="Nat. Commun.">
        <title>Ectomycorrhizal ecology is imprinted in the genome of the dominant symbiotic fungus Cenococcum geophilum.</title>
        <authorList>
            <consortium name="DOE Joint Genome Institute"/>
            <person name="Peter M."/>
            <person name="Kohler A."/>
            <person name="Ohm R.A."/>
            <person name="Kuo A."/>
            <person name="Krutzmann J."/>
            <person name="Morin E."/>
            <person name="Arend M."/>
            <person name="Barry K.W."/>
            <person name="Binder M."/>
            <person name="Choi C."/>
            <person name="Clum A."/>
            <person name="Copeland A."/>
            <person name="Grisel N."/>
            <person name="Haridas S."/>
            <person name="Kipfer T."/>
            <person name="LaButti K."/>
            <person name="Lindquist E."/>
            <person name="Lipzen A."/>
            <person name="Maire R."/>
            <person name="Meier B."/>
            <person name="Mihaltcheva S."/>
            <person name="Molinier V."/>
            <person name="Murat C."/>
            <person name="Poggeler S."/>
            <person name="Quandt C.A."/>
            <person name="Sperisen C."/>
            <person name="Tritt A."/>
            <person name="Tisserant E."/>
            <person name="Crous P.W."/>
            <person name="Henrissat B."/>
            <person name="Nehls U."/>
            <person name="Egli S."/>
            <person name="Spatafora J.W."/>
            <person name="Grigoriev I.V."/>
            <person name="Martin F.M."/>
        </authorList>
    </citation>
    <scope>NUCLEOTIDE SEQUENCE [LARGE SCALE GENOMIC DNA]</scope>
    <source>
        <strain evidence="2 3">CBS 207.34</strain>
    </source>
</reference>
<evidence type="ECO:0000259" key="1">
    <source>
        <dbReference type="Pfam" id="PF06985"/>
    </source>
</evidence>
<dbReference type="Pfam" id="PF06985">
    <property type="entry name" value="HET"/>
    <property type="match status" value="1"/>
</dbReference>
<accession>A0A8E2JYI9</accession>
<evidence type="ECO:0000313" key="3">
    <source>
        <dbReference type="Proteomes" id="UP000250140"/>
    </source>
</evidence>
<dbReference type="PANTHER" id="PTHR33112:SF16">
    <property type="entry name" value="HETEROKARYON INCOMPATIBILITY DOMAIN-CONTAINING PROTEIN"/>
    <property type="match status" value="1"/>
</dbReference>
<organism evidence="2 3">
    <name type="scientific">Glonium stellatum</name>
    <dbReference type="NCBI Taxonomy" id="574774"/>
    <lineage>
        <taxon>Eukaryota</taxon>
        <taxon>Fungi</taxon>
        <taxon>Dikarya</taxon>
        <taxon>Ascomycota</taxon>
        <taxon>Pezizomycotina</taxon>
        <taxon>Dothideomycetes</taxon>
        <taxon>Pleosporomycetidae</taxon>
        <taxon>Gloniales</taxon>
        <taxon>Gloniaceae</taxon>
        <taxon>Glonium</taxon>
    </lineage>
</organism>
<protein>
    <submittedName>
        <fullName evidence="2">HET-domain-containing protein</fullName>
    </submittedName>
</protein>
<proteinExistence type="predicted"/>
<feature type="domain" description="Heterokaryon incompatibility" evidence="1">
    <location>
        <begin position="106"/>
        <end position="257"/>
    </location>
</feature>
<keyword evidence="3" id="KW-1185">Reference proteome</keyword>